<comment type="caution">
    <text evidence="1">The sequence shown here is derived from an EMBL/GenBank/DDBJ whole genome shotgun (WGS) entry which is preliminary data.</text>
</comment>
<accession>A0A4R3RPR3</accession>
<organism evidence="1 2">
    <name type="scientific">Rhizobium azibense</name>
    <dbReference type="NCBI Taxonomy" id="1136135"/>
    <lineage>
        <taxon>Bacteria</taxon>
        <taxon>Pseudomonadati</taxon>
        <taxon>Pseudomonadota</taxon>
        <taxon>Alphaproteobacteria</taxon>
        <taxon>Hyphomicrobiales</taxon>
        <taxon>Rhizobiaceae</taxon>
        <taxon>Rhizobium/Agrobacterium group</taxon>
        <taxon>Rhizobium</taxon>
    </lineage>
</organism>
<evidence type="ECO:0000313" key="2">
    <source>
        <dbReference type="Proteomes" id="UP000295507"/>
    </source>
</evidence>
<dbReference type="AlphaFoldDB" id="A0A4R3RPR3"/>
<proteinExistence type="predicted"/>
<name>A0A4R3RPR3_9HYPH</name>
<dbReference type="EMBL" id="SMBK01000015">
    <property type="protein sequence ID" value="TCU33536.1"/>
    <property type="molecule type" value="Genomic_DNA"/>
</dbReference>
<protein>
    <submittedName>
        <fullName evidence="1">Uncharacterized protein</fullName>
    </submittedName>
</protein>
<evidence type="ECO:0000313" key="1">
    <source>
        <dbReference type="EMBL" id="TCU33536.1"/>
    </source>
</evidence>
<sequence>MDQTNHVRLTTSELTLQFSREQQNMALQGRMGLAAAPNGANIR</sequence>
<gene>
    <name evidence="1" type="ORF">EV129_11541</name>
</gene>
<reference evidence="1 2" key="1">
    <citation type="submission" date="2019-03" db="EMBL/GenBank/DDBJ databases">
        <title>Genomic Encyclopedia of Type Strains, Phase IV (KMG-V): Genome sequencing to study the core and pangenomes of soil and plant-associated prokaryotes.</title>
        <authorList>
            <person name="Whitman W."/>
        </authorList>
    </citation>
    <scope>NUCLEOTIDE SEQUENCE [LARGE SCALE GENOMIC DNA]</scope>
    <source>
        <strain evidence="1 2">IE4868</strain>
    </source>
</reference>
<dbReference type="Proteomes" id="UP000295507">
    <property type="component" value="Unassembled WGS sequence"/>
</dbReference>